<evidence type="ECO:0008006" key="3">
    <source>
        <dbReference type="Google" id="ProtNLM"/>
    </source>
</evidence>
<reference evidence="2" key="1">
    <citation type="submission" date="2018-05" db="EMBL/GenBank/DDBJ databases">
        <authorList>
            <person name="Lanie J.A."/>
            <person name="Ng W.-L."/>
            <person name="Kazmierczak K.M."/>
            <person name="Andrzejewski T.M."/>
            <person name="Davidsen T.M."/>
            <person name="Wayne K.J."/>
            <person name="Tettelin H."/>
            <person name="Glass J.I."/>
            <person name="Rusch D."/>
            <person name="Podicherti R."/>
            <person name="Tsui H.-C.T."/>
            <person name="Winkler M.E."/>
        </authorList>
    </citation>
    <scope>NUCLEOTIDE SEQUENCE</scope>
</reference>
<accession>A0A381YR79</accession>
<feature type="transmembrane region" description="Helical" evidence="1">
    <location>
        <begin position="50"/>
        <end position="71"/>
    </location>
</feature>
<evidence type="ECO:0000313" key="2">
    <source>
        <dbReference type="EMBL" id="SVA79536.1"/>
    </source>
</evidence>
<dbReference type="PANTHER" id="PTHR31876">
    <property type="entry name" value="COV-LIKE PROTEIN 1"/>
    <property type="match status" value="1"/>
</dbReference>
<dbReference type="EMBL" id="UINC01018862">
    <property type="protein sequence ID" value="SVA79536.1"/>
    <property type="molecule type" value="Genomic_DNA"/>
</dbReference>
<gene>
    <name evidence="2" type="ORF">METZ01_LOCUS132390</name>
</gene>
<feature type="transmembrane region" description="Helical" evidence="1">
    <location>
        <begin position="7"/>
        <end position="30"/>
    </location>
</feature>
<keyword evidence="1" id="KW-0812">Transmembrane</keyword>
<dbReference type="InterPro" id="IPR007462">
    <property type="entry name" value="COV1-like"/>
</dbReference>
<proteinExistence type="predicted"/>
<keyword evidence="1" id="KW-1133">Transmembrane helix</keyword>
<name>A0A381YR79_9ZZZZ</name>
<evidence type="ECO:0000256" key="1">
    <source>
        <dbReference type="SAM" id="Phobius"/>
    </source>
</evidence>
<dbReference type="AlphaFoldDB" id="A0A381YR79"/>
<protein>
    <recommendedName>
        <fullName evidence="3">DUF502 domain-containing protein</fullName>
    </recommendedName>
</protein>
<dbReference type="Pfam" id="PF04367">
    <property type="entry name" value="DUF502"/>
    <property type="match status" value="1"/>
</dbReference>
<dbReference type="PANTHER" id="PTHR31876:SF26">
    <property type="entry name" value="PROTEIN LIKE COV 2"/>
    <property type="match status" value="1"/>
</dbReference>
<organism evidence="2">
    <name type="scientific">marine metagenome</name>
    <dbReference type="NCBI Taxonomy" id="408172"/>
    <lineage>
        <taxon>unclassified sequences</taxon>
        <taxon>metagenomes</taxon>
        <taxon>ecological metagenomes</taxon>
    </lineage>
</organism>
<sequence length="208" mass="23332">MQWFRRSLIAGFFVTVPLIVSVVALVWMFQWIDGLMGPHLVRWLGQEVPGLGLLATIAGMLIVGAFATNVLGRRLVERAEKYLMRVPIFKTVYAPVKQLMLAFSPDNEYGFKKVVIVEDLERGFVLGFLTKEFDLDRGLGAERLMAIYVPTNHLYLGDIRIYPSRLARFPNITVQEGIRIFLTGGMAVADLVRADTEQVSDGQASEPL</sequence>
<keyword evidence="1" id="KW-0472">Membrane</keyword>